<comment type="caution">
    <text evidence="2">The sequence shown here is derived from an EMBL/GenBank/DDBJ whole genome shotgun (WGS) entry which is preliminary data.</text>
</comment>
<protein>
    <submittedName>
        <fullName evidence="2">Uncharacterized protein</fullName>
    </submittedName>
</protein>
<feature type="region of interest" description="Disordered" evidence="1">
    <location>
        <begin position="29"/>
        <end position="69"/>
    </location>
</feature>
<name>T0SHG3_LACLC</name>
<evidence type="ECO:0000256" key="1">
    <source>
        <dbReference type="SAM" id="MobiDB-lite"/>
    </source>
</evidence>
<dbReference type="AlphaFoldDB" id="T0SHG3"/>
<evidence type="ECO:0000313" key="2">
    <source>
        <dbReference type="EMBL" id="EQC58392.1"/>
    </source>
</evidence>
<organism evidence="2 3">
    <name type="scientific">Lactococcus cremoris subsp. cremoris TIFN6</name>
    <dbReference type="NCBI Taxonomy" id="1234876"/>
    <lineage>
        <taxon>Bacteria</taxon>
        <taxon>Bacillati</taxon>
        <taxon>Bacillota</taxon>
        <taxon>Bacilli</taxon>
        <taxon>Lactobacillales</taxon>
        <taxon>Streptococcaceae</taxon>
        <taxon>Lactococcus</taxon>
        <taxon>Lactococcus cremoris subsp. cremoris</taxon>
    </lineage>
</organism>
<feature type="compositionally biased region" description="Basic and acidic residues" evidence="1">
    <location>
        <begin position="56"/>
        <end position="69"/>
    </location>
</feature>
<dbReference type="PATRIC" id="fig|1234876.3.peg.59"/>
<evidence type="ECO:0000313" key="3">
    <source>
        <dbReference type="Proteomes" id="UP000015854"/>
    </source>
</evidence>
<reference evidence="2 3" key="1">
    <citation type="journal article" date="2013" name="ISME J.">
        <title>Multifactorial diversity sustains microbial community stability.</title>
        <authorList>
            <person name="Erkus O."/>
            <person name="de Jager V.C."/>
            <person name="Spus M."/>
            <person name="van Alen-Boerrigter I.J."/>
            <person name="van Rijswijck I.M."/>
            <person name="Hazelwood L."/>
            <person name="Janssen P.W."/>
            <person name="van Hijum S.A."/>
            <person name="Kleerebezem M."/>
            <person name="Smid E.J."/>
        </authorList>
    </citation>
    <scope>NUCLEOTIDE SEQUENCE [LARGE SCALE GENOMIC DNA]</scope>
    <source>
        <strain evidence="2 3">TIFN6</strain>
    </source>
</reference>
<gene>
    <name evidence="2" type="ORF">LLT6_05375</name>
</gene>
<dbReference type="Proteomes" id="UP000015854">
    <property type="component" value="Unassembled WGS sequence"/>
</dbReference>
<proteinExistence type="predicted"/>
<sequence>MAEIKEKEDEIKEIRSNIEVLEQASALKIEEKRDESDLADPELEENSADNEEDDPEKLKTETKSEAEKE</sequence>
<accession>T0SHG3</accession>
<dbReference type="EMBL" id="ATBB01000009">
    <property type="protein sequence ID" value="EQC58392.1"/>
    <property type="molecule type" value="Genomic_DNA"/>
</dbReference>
<feature type="compositionally biased region" description="Acidic residues" evidence="1">
    <location>
        <begin position="37"/>
        <end position="55"/>
    </location>
</feature>